<dbReference type="InterPro" id="IPR059226">
    <property type="entry name" value="Choice_anch_Q_dom"/>
</dbReference>
<organism evidence="1">
    <name type="scientific">uncultured Dysgonomonas sp</name>
    <dbReference type="NCBI Taxonomy" id="206096"/>
    <lineage>
        <taxon>Bacteria</taxon>
        <taxon>Pseudomonadati</taxon>
        <taxon>Bacteroidota</taxon>
        <taxon>Bacteroidia</taxon>
        <taxon>Bacteroidales</taxon>
        <taxon>Dysgonomonadaceae</taxon>
        <taxon>Dysgonomonas</taxon>
        <taxon>environmental samples</taxon>
    </lineage>
</organism>
<reference evidence="1" key="1">
    <citation type="submission" date="2016-04" db="EMBL/GenBank/DDBJ databases">
        <authorList>
            <person name="Evans L.H."/>
            <person name="Alamgir A."/>
            <person name="Owens N."/>
            <person name="Weber N.D."/>
            <person name="Virtaneva K."/>
            <person name="Barbian K."/>
            <person name="Babar A."/>
            <person name="Rosenke K."/>
        </authorList>
    </citation>
    <scope>NUCLEOTIDE SEQUENCE</scope>
    <source>
        <strain evidence="1">86-2</strain>
    </source>
</reference>
<accession>A0A212K8Q4</accession>
<dbReference type="NCBIfam" id="NF041518">
    <property type="entry name" value="choice_anch_Q"/>
    <property type="match status" value="1"/>
</dbReference>
<name>A0A212K8Q4_9BACT</name>
<proteinExistence type="predicted"/>
<dbReference type="RefSeq" id="WP_296951943.1">
    <property type="nucleotide sequence ID" value="NZ_LT599021.1"/>
</dbReference>
<gene>
    <name evidence="1" type="ORF">KL86DYS2_13292</name>
</gene>
<dbReference type="EMBL" id="FLUL01000001">
    <property type="protein sequence ID" value="SBW08094.1"/>
    <property type="molecule type" value="Genomic_DNA"/>
</dbReference>
<dbReference type="AlphaFoldDB" id="A0A212K8Q4"/>
<protein>
    <recommendedName>
        <fullName evidence="2">Right handed beta helix domain-containing protein</fullName>
    </recommendedName>
</protein>
<dbReference type="SUPFAM" id="SSF51126">
    <property type="entry name" value="Pectin lyase-like"/>
    <property type="match status" value="1"/>
</dbReference>
<evidence type="ECO:0000313" key="1">
    <source>
        <dbReference type="EMBL" id="SBW08094.1"/>
    </source>
</evidence>
<sequence length="485" mass="54370">MKYRIVEPSKIYVFSSFMKFIRASVVLVLFLMLFSSCQDDNDFSDSKDLTLLFSSDTIRFDTVFTTLGSATKQFKIYNRNNNSLTIQSIELVNASKSGFRMNIDGEKGTKLTNVDILKKDSLYGFVEVTVDPTNSKNPVLIRDSIRLVVNGNIQYVQLEAVGQDVYIWKDKVVTTDSVITGDKPLLIYNSLTINKGVTLDVQKGTTFFLRNNATVDVHGNIIAQGTVQEPIVFRGSRFDNIDGNIPYDNTPGQWNGMTFHAESYGNVLNNVIVKNAVRGVTFSPADTQYKKAEFINTIVQNTSEYGLLAINCYIDFQNCLFANSKGAVVSLTGGKYSFLHCTLANYYRWSVRQKECLAIGNVYQGKAYDLDKCDFINTIVSGSASGELLLSGVSTVAYNYKFQNSLIKASEQKNEHFVNTVWNADPLFVNINNNKDYSYNFELQAGSPAIEKADRSYSLLLPYDLKGRSRLMDTDPDIGCYERGE</sequence>
<evidence type="ECO:0008006" key="2">
    <source>
        <dbReference type="Google" id="ProtNLM"/>
    </source>
</evidence>
<dbReference type="InterPro" id="IPR011050">
    <property type="entry name" value="Pectin_lyase_fold/virulence"/>
</dbReference>